<dbReference type="EMBL" id="MECQ01000001">
    <property type="protein sequence ID" value="ODV56464.1"/>
    <property type="molecule type" value="Genomic_DNA"/>
</dbReference>
<accession>A0A1E4R7N6</accession>
<keyword evidence="1" id="KW-0472">Membrane</keyword>
<dbReference type="RefSeq" id="WP_069481454.1">
    <property type="nucleotide sequence ID" value="NZ_KV766182.1"/>
</dbReference>
<organism evidence="2 3">
    <name type="scientific">Lysinibacillus fusiformis</name>
    <dbReference type="NCBI Taxonomy" id="28031"/>
    <lineage>
        <taxon>Bacteria</taxon>
        <taxon>Bacillati</taxon>
        <taxon>Bacillota</taxon>
        <taxon>Bacilli</taxon>
        <taxon>Bacillales</taxon>
        <taxon>Bacillaceae</taxon>
        <taxon>Lysinibacillus</taxon>
    </lineage>
</organism>
<sequence length="93" mass="10808">MIHVKVKTKDVRLTIPIPYAMLNLVISILSSTLFQRNINKWTKEYFERKKLDFTLPPIDKNTLKPIVRELKNYKGIVLVDVKAQDGTVVKVKL</sequence>
<reference evidence="2 3" key="1">
    <citation type="submission" date="2016-09" db="EMBL/GenBank/DDBJ databases">
        <title>Draft genome sequence of the soil isolate, Lysinibacillus fusiformis M5, a potential hypoxanthine producer.</title>
        <authorList>
            <person name="Gallegos-Monterrosa R."/>
            <person name="Maroti G."/>
            <person name="Balint B."/>
            <person name="Kovacs A.T."/>
        </authorList>
    </citation>
    <scope>NUCLEOTIDE SEQUENCE [LARGE SCALE GENOMIC DNA]</scope>
    <source>
        <strain evidence="2 3">M5</strain>
    </source>
</reference>
<dbReference type="OrthoDB" id="1931516at2"/>
<keyword evidence="1" id="KW-0812">Transmembrane</keyword>
<feature type="transmembrane region" description="Helical" evidence="1">
    <location>
        <begin position="15"/>
        <end position="34"/>
    </location>
</feature>
<evidence type="ECO:0000256" key="1">
    <source>
        <dbReference type="SAM" id="Phobius"/>
    </source>
</evidence>
<proteinExistence type="predicted"/>
<evidence type="ECO:0000313" key="2">
    <source>
        <dbReference type="EMBL" id="ODV56464.1"/>
    </source>
</evidence>
<evidence type="ECO:0000313" key="3">
    <source>
        <dbReference type="Proteomes" id="UP000094784"/>
    </source>
</evidence>
<comment type="caution">
    <text evidence="2">The sequence shown here is derived from an EMBL/GenBank/DDBJ whole genome shotgun (WGS) entry which is preliminary data.</text>
</comment>
<protein>
    <submittedName>
        <fullName evidence="2">Uncharacterized protein</fullName>
    </submittedName>
</protein>
<dbReference type="AlphaFoldDB" id="A0A1E4R7N6"/>
<gene>
    <name evidence="2" type="ORF">BG258_11435</name>
</gene>
<name>A0A1E4R7N6_9BACI</name>
<dbReference type="Proteomes" id="UP000094784">
    <property type="component" value="Unassembled WGS sequence"/>
</dbReference>
<keyword evidence="1" id="KW-1133">Transmembrane helix</keyword>